<evidence type="ECO:0000313" key="3">
    <source>
        <dbReference type="Proteomes" id="UP001597034"/>
    </source>
</evidence>
<gene>
    <name evidence="2" type="ORF">ACFSBL_19740</name>
</gene>
<dbReference type="EMBL" id="JBHUDO010000004">
    <property type="protein sequence ID" value="MFD1647925.1"/>
    <property type="molecule type" value="Genomic_DNA"/>
</dbReference>
<sequence>MKVSESSGESVLEGFYDNVQVGDTVETIGRTVTESDVVNYANATGCWLPIHTDREFAEETQYGERVVQGTFLLGLAEGLLYSNEPTGIRANAGMEAIQFHRPVFIDDTVHFEVEVLEKTPRDDHSGVVTLGVEGKNQDGATVVEYRTNLLMITEDARETHD</sequence>
<reference evidence="2 3" key="1">
    <citation type="journal article" date="2019" name="Int. J. Syst. Evol. Microbiol.">
        <title>The Global Catalogue of Microorganisms (GCM) 10K type strain sequencing project: providing services to taxonomists for standard genome sequencing and annotation.</title>
        <authorList>
            <consortium name="The Broad Institute Genomics Platform"/>
            <consortium name="The Broad Institute Genome Sequencing Center for Infectious Disease"/>
            <person name="Wu L."/>
            <person name="Ma J."/>
        </authorList>
    </citation>
    <scope>NUCLEOTIDE SEQUENCE [LARGE SCALE GENOMIC DNA]</scope>
    <source>
        <strain evidence="2 3">CGMCC 1.10390</strain>
    </source>
</reference>
<dbReference type="InterPro" id="IPR029069">
    <property type="entry name" value="HotDog_dom_sf"/>
</dbReference>
<dbReference type="InterPro" id="IPR002539">
    <property type="entry name" value="MaoC-like_dom"/>
</dbReference>
<organism evidence="2 3">
    <name type="scientific">Haloarchaeobius litoreus</name>
    <dbReference type="NCBI Taxonomy" id="755306"/>
    <lineage>
        <taxon>Archaea</taxon>
        <taxon>Methanobacteriati</taxon>
        <taxon>Methanobacteriota</taxon>
        <taxon>Stenosarchaea group</taxon>
        <taxon>Halobacteria</taxon>
        <taxon>Halobacteriales</taxon>
        <taxon>Halorubellaceae</taxon>
        <taxon>Haloarchaeobius</taxon>
    </lineage>
</organism>
<feature type="domain" description="MaoC-like" evidence="1">
    <location>
        <begin position="21"/>
        <end position="132"/>
    </location>
</feature>
<comment type="caution">
    <text evidence="2">The sequence shown here is derived from an EMBL/GenBank/DDBJ whole genome shotgun (WGS) entry which is preliminary data.</text>
</comment>
<protein>
    <submittedName>
        <fullName evidence="2">MaoC family dehydratase</fullName>
    </submittedName>
</protein>
<evidence type="ECO:0000259" key="1">
    <source>
        <dbReference type="Pfam" id="PF01575"/>
    </source>
</evidence>
<dbReference type="PANTHER" id="PTHR43664">
    <property type="entry name" value="MONOAMINE OXIDASE-RELATED"/>
    <property type="match status" value="1"/>
</dbReference>
<accession>A0ABD6DNL0</accession>
<dbReference type="SUPFAM" id="SSF54637">
    <property type="entry name" value="Thioesterase/thiol ester dehydrase-isomerase"/>
    <property type="match status" value="1"/>
</dbReference>
<dbReference type="InterPro" id="IPR052342">
    <property type="entry name" value="MCH/BMMD"/>
</dbReference>
<dbReference type="Proteomes" id="UP001597034">
    <property type="component" value="Unassembled WGS sequence"/>
</dbReference>
<dbReference type="RefSeq" id="WP_256401597.1">
    <property type="nucleotide sequence ID" value="NZ_JANHJR010000004.1"/>
</dbReference>
<name>A0ABD6DNL0_9EURY</name>
<evidence type="ECO:0000313" key="2">
    <source>
        <dbReference type="EMBL" id="MFD1647925.1"/>
    </source>
</evidence>
<dbReference type="AlphaFoldDB" id="A0ABD6DNL0"/>
<proteinExistence type="predicted"/>
<dbReference type="Pfam" id="PF01575">
    <property type="entry name" value="MaoC_dehydratas"/>
    <property type="match status" value="1"/>
</dbReference>
<keyword evidence="3" id="KW-1185">Reference proteome</keyword>
<dbReference type="Gene3D" id="3.10.129.10">
    <property type="entry name" value="Hotdog Thioesterase"/>
    <property type="match status" value="1"/>
</dbReference>
<dbReference type="PANTHER" id="PTHR43664:SF1">
    <property type="entry name" value="BETA-METHYLMALYL-COA DEHYDRATASE"/>
    <property type="match status" value="1"/>
</dbReference>